<keyword evidence="4" id="KW-1185">Reference proteome</keyword>
<evidence type="ECO:0000256" key="1">
    <source>
        <dbReference type="SAM" id="MobiDB-lite"/>
    </source>
</evidence>
<keyword evidence="2" id="KW-0732">Signal</keyword>
<feature type="signal peptide" evidence="2">
    <location>
        <begin position="1"/>
        <end position="20"/>
    </location>
</feature>
<feature type="chain" id="PRO_5029668333" evidence="2">
    <location>
        <begin position="21"/>
        <end position="254"/>
    </location>
</feature>
<gene>
    <name evidence="3" type="ORF">EB796_007834</name>
</gene>
<reference evidence="3" key="1">
    <citation type="submission" date="2020-06" db="EMBL/GenBank/DDBJ databases">
        <title>Draft genome of Bugula neritina, a colonial animal packing powerful symbionts and potential medicines.</title>
        <authorList>
            <person name="Rayko M."/>
        </authorList>
    </citation>
    <scope>NUCLEOTIDE SEQUENCE [LARGE SCALE GENOMIC DNA]</scope>
    <source>
        <strain evidence="3">Kwan_BN1</strain>
    </source>
</reference>
<dbReference type="Proteomes" id="UP000593567">
    <property type="component" value="Unassembled WGS sequence"/>
</dbReference>
<sequence>MNLAINLLLAVLTTTGYIHGHYINCNLHTGAGCRSSPGFTFVKQSARNTPNSLCNKNYLVSVSVPHNASGFYCYFYMDAPEYERIIYSISDASRSFDKTTIYGYGKDANIKIKNYGESQYFANKLSWKQAHTHSFNGYSWIRWTLSDYKATMSASNANYNNLGHPNFLTPTNTNMKIGLNRHHSQERYGSGLCRAYCRFTFASFPALSASVKQSGPAGRFSGPTVGPPGVSNIEGDDPDGTTAPSMEDLEKLSS</sequence>
<evidence type="ECO:0000313" key="4">
    <source>
        <dbReference type="Proteomes" id="UP000593567"/>
    </source>
</evidence>
<dbReference type="EMBL" id="VXIV02001219">
    <property type="protein sequence ID" value="KAF6033859.1"/>
    <property type="molecule type" value="Genomic_DNA"/>
</dbReference>
<proteinExistence type="predicted"/>
<name>A0A7J7K5E6_BUGNE</name>
<evidence type="ECO:0000313" key="3">
    <source>
        <dbReference type="EMBL" id="KAF6033859.1"/>
    </source>
</evidence>
<organism evidence="3 4">
    <name type="scientific">Bugula neritina</name>
    <name type="common">Brown bryozoan</name>
    <name type="synonym">Sertularia neritina</name>
    <dbReference type="NCBI Taxonomy" id="10212"/>
    <lineage>
        <taxon>Eukaryota</taxon>
        <taxon>Metazoa</taxon>
        <taxon>Spiralia</taxon>
        <taxon>Lophotrochozoa</taxon>
        <taxon>Bryozoa</taxon>
        <taxon>Gymnolaemata</taxon>
        <taxon>Cheilostomatida</taxon>
        <taxon>Flustrina</taxon>
        <taxon>Buguloidea</taxon>
        <taxon>Bugulidae</taxon>
        <taxon>Bugula</taxon>
    </lineage>
</organism>
<dbReference type="AlphaFoldDB" id="A0A7J7K5E6"/>
<protein>
    <submittedName>
        <fullName evidence="3">Uncharacterized protein</fullName>
    </submittedName>
</protein>
<accession>A0A7J7K5E6</accession>
<comment type="caution">
    <text evidence="3">The sequence shown here is derived from an EMBL/GenBank/DDBJ whole genome shotgun (WGS) entry which is preliminary data.</text>
</comment>
<evidence type="ECO:0000256" key="2">
    <source>
        <dbReference type="SAM" id="SignalP"/>
    </source>
</evidence>
<feature type="region of interest" description="Disordered" evidence="1">
    <location>
        <begin position="214"/>
        <end position="254"/>
    </location>
</feature>